<organism evidence="1">
    <name type="scientific">Magallana gigas</name>
    <name type="common">Pacific oyster</name>
    <name type="synonym">Crassostrea gigas</name>
    <dbReference type="NCBI Taxonomy" id="29159"/>
    <lineage>
        <taxon>Eukaryota</taxon>
        <taxon>Metazoa</taxon>
        <taxon>Spiralia</taxon>
        <taxon>Lophotrochozoa</taxon>
        <taxon>Mollusca</taxon>
        <taxon>Bivalvia</taxon>
        <taxon>Autobranchia</taxon>
        <taxon>Pteriomorphia</taxon>
        <taxon>Ostreida</taxon>
        <taxon>Ostreoidea</taxon>
        <taxon>Ostreidae</taxon>
        <taxon>Magallana</taxon>
    </lineage>
</organism>
<dbReference type="EMBL" id="JH815869">
    <property type="protein sequence ID" value="EKC32777.1"/>
    <property type="molecule type" value="Genomic_DNA"/>
</dbReference>
<protein>
    <submittedName>
        <fullName evidence="1">Uncharacterized protein</fullName>
    </submittedName>
</protein>
<name>K1Q7N9_MAGGI</name>
<proteinExistence type="predicted"/>
<evidence type="ECO:0000313" key="1">
    <source>
        <dbReference type="EMBL" id="EKC32777.1"/>
    </source>
</evidence>
<dbReference type="HOGENOM" id="CLU_1733279_0_0_1"/>
<gene>
    <name evidence="1" type="ORF">CGI_10013167</name>
</gene>
<sequence length="151" mass="16859">MNLHLRCYFSYIDNGTKDLHRTFTSTLEQDYNDYRMVCDWSSDVLYSGCVAPSIREVVFQFFDASSAVDLSCRVYPSLPTSFSPKITTTTRESTAQDVKEMLITLTPLVRGGHAVSEQLTIARTEASMPTICGSYSTFFVALPHSVTVDAD</sequence>
<accession>K1Q7N9</accession>
<reference evidence="1" key="1">
    <citation type="journal article" date="2012" name="Nature">
        <title>The oyster genome reveals stress adaptation and complexity of shell formation.</title>
        <authorList>
            <person name="Zhang G."/>
            <person name="Fang X."/>
            <person name="Guo X."/>
            <person name="Li L."/>
            <person name="Luo R."/>
            <person name="Xu F."/>
            <person name="Yang P."/>
            <person name="Zhang L."/>
            <person name="Wang X."/>
            <person name="Qi H."/>
            <person name="Xiong Z."/>
            <person name="Que H."/>
            <person name="Xie Y."/>
            <person name="Holland P.W."/>
            <person name="Paps J."/>
            <person name="Zhu Y."/>
            <person name="Wu F."/>
            <person name="Chen Y."/>
            <person name="Wang J."/>
            <person name="Peng C."/>
            <person name="Meng J."/>
            <person name="Yang L."/>
            <person name="Liu J."/>
            <person name="Wen B."/>
            <person name="Zhang N."/>
            <person name="Huang Z."/>
            <person name="Zhu Q."/>
            <person name="Feng Y."/>
            <person name="Mount A."/>
            <person name="Hedgecock D."/>
            <person name="Xu Z."/>
            <person name="Liu Y."/>
            <person name="Domazet-Loso T."/>
            <person name="Du Y."/>
            <person name="Sun X."/>
            <person name="Zhang S."/>
            <person name="Liu B."/>
            <person name="Cheng P."/>
            <person name="Jiang X."/>
            <person name="Li J."/>
            <person name="Fan D."/>
            <person name="Wang W."/>
            <person name="Fu W."/>
            <person name="Wang T."/>
            <person name="Wang B."/>
            <person name="Zhang J."/>
            <person name="Peng Z."/>
            <person name="Li Y."/>
            <person name="Li N."/>
            <person name="Wang J."/>
            <person name="Chen M."/>
            <person name="He Y."/>
            <person name="Tan F."/>
            <person name="Song X."/>
            <person name="Zheng Q."/>
            <person name="Huang R."/>
            <person name="Yang H."/>
            <person name="Du X."/>
            <person name="Chen L."/>
            <person name="Yang M."/>
            <person name="Gaffney P.M."/>
            <person name="Wang S."/>
            <person name="Luo L."/>
            <person name="She Z."/>
            <person name="Ming Y."/>
            <person name="Huang W."/>
            <person name="Zhang S."/>
            <person name="Huang B."/>
            <person name="Zhang Y."/>
            <person name="Qu T."/>
            <person name="Ni P."/>
            <person name="Miao G."/>
            <person name="Wang J."/>
            <person name="Wang Q."/>
            <person name="Steinberg C.E."/>
            <person name="Wang H."/>
            <person name="Li N."/>
            <person name="Qian L."/>
            <person name="Zhang G."/>
            <person name="Li Y."/>
            <person name="Yang H."/>
            <person name="Liu X."/>
            <person name="Wang J."/>
            <person name="Yin Y."/>
            <person name="Wang J."/>
        </authorList>
    </citation>
    <scope>NUCLEOTIDE SEQUENCE [LARGE SCALE GENOMIC DNA]</scope>
    <source>
        <strain evidence="1">05x7-T-G4-1.051#20</strain>
    </source>
</reference>
<dbReference type="InParanoid" id="K1Q7N9"/>
<dbReference type="AlphaFoldDB" id="K1Q7N9"/>